<dbReference type="InterPro" id="IPR015943">
    <property type="entry name" value="WD40/YVTN_repeat-like_dom_sf"/>
</dbReference>
<dbReference type="SUPFAM" id="SSF49785">
    <property type="entry name" value="Galactose-binding domain-like"/>
    <property type="match status" value="1"/>
</dbReference>
<accession>A0ABU1QGE1</accession>
<dbReference type="Gene3D" id="2.130.10.10">
    <property type="entry name" value="YVTN repeat-like/Quinoprotein amine dehydrogenase"/>
    <property type="match status" value="1"/>
</dbReference>
<dbReference type="InterPro" id="IPR000421">
    <property type="entry name" value="FA58C"/>
</dbReference>
<name>A0ABU1QGE1_9BACL</name>
<dbReference type="InterPro" id="IPR008979">
    <property type="entry name" value="Galactose-bd-like_sf"/>
</dbReference>
<dbReference type="NCBIfam" id="NF047619">
    <property type="entry name" value="NADase_discoid"/>
    <property type="match status" value="1"/>
</dbReference>
<dbReference type="RefSeq" id="WP_254664416.1">
    <property type="nucleotide sequence ID" value="NZ_CP132974.1"/>
</dbReference>
<sequence length="481" mass="54649">MISSRKRNKTAVWISKITLFIMIFSMLCGCIQSSEGQKAVQERKESHASVSQSKRLPPAKKAVNWLLFEAENGNMPMDYLADMDDPTGNTYIDLDDIIDELYASEGEAYPESELYLVRFSDDGRRIALCRESQDLNYLMIKIFDLSTTKKLYEFKVPNRDYVVMSPDLRKCVYTDDAAFFYYMNQGQKTKALGQLNDGSYLDLPVFSPDGSQFALVNSNHNVLIYDLSKNKQIQQIKLGIEGIQIEQWLYNDQLLLSSYDNDKSYMFNIQTGEKKQLMKATDSPVITLDNHRVAFLNSKGEMQQQDIQTGLPIKYSNLFHRIGYNVSPTQWVQTTTDLMKYRKTIPAQKIIASSTLSDQAGNFYAARNIMDGDASTAWCEGVKGDGIGEWVKVDFGSVQELKGFELINGLAKSSNAFQANNRVKRMKLEFSNGQAIMVDNDFLSNEFPGSAIHTSFVKITIEAVERGTKYHDTCMSEIRFF</sequence>
<protein>
    <recommendedName>
        <fullName evidence="1">F5/8 type C domain-containing protein</fullName>
    </recommendedName>
</protein>
<proteinExistence type="predicted"/>
<reference evidence="2 3" key="1">
    <citation type="submission" date="2023-07" db="EMBL/GenBank/DDBJ databases">
        <title>Sorghum-associated microbial communities from plants grown in Nebraska, USA.</title>
        <authorList>
            <person name="Schachtman D."/>
        </authorList>
    </citation>
    <scope>NUCLEOTIDE SEQUENCE [LARGE SCALE GENOMIC DNA]</scope>
    <source>
        <strain evidence="2 3">BE143</strain>
    </source>
</reference>
<gene>
    <name evidence="2" type="ORF">J2W98_002952</name>
</gene>
<dbReference type="InterPro" id="IPR057561">
    <property type="entry name" value="NADase_transloc"/>
</dbReference>
<dbReference type="Proteomes" id="UP001266807">
    <property type="component" value="Unassembled WGS sequence"/>
</dbReference>
<dbReference type="EMBL" id="JAVDUG010000003">
    <property type="protein sequence ID" value="MDR6778675.1"/>
    <property type="molecule type" value="Genomic_DNA"/>
</dbReference>
<evidence type="ECO:0000259" key="1">
    <source>
        <dbReference type="PROSITE" id="PS50022"/>
    </source>
</evidence>
<feature type="domain" description="F5/8 type C" evidence="1">
    <location>
        <begin position="333"/>
        <end position="432"/>
    </location>
</feature>
<dbReference type="Pfam" id="PF25302">
    <property type="entry name" value="NADase_transloc"/>
    <property type="match status" value="1"/>
</dbReference>
<evidence type="ECO:0000313" key="3">
    <source>
        <dbReference type="Proteomes" id="UP001266807"/>
    </source>
</evidence>
<comment type="caution">
    <text evidence="2">The sequence shown here is derived from an EMBL/GenBank/DDBJ whole genome shotgun (WGS) entry which is preliminary data.</text>
</comment>
<evidence type="ECO:0000313" key="2">
    <source>
        <dbReference type="EMBL" id="MDR6778675.1"/>
    </source>
</evidence>
<keyword evidence="3" id="KW-1185">Reference proteome</keyword>
<dbReference type="SUPFAM" id="SSF82171">
    <property type="entry name" value="DPP6 N-terminal domain-like"/>
    <property type="match status" value="1"/>
</dbReference>
<dbReference type="PROSITE" id="PS50022">
    <property type="entry name" value="FA58C_3"/>
    <property type="match status" value="1"/>
</dbReference>
<organism evidence="2 3">
    <name type="scientific">Paenibacillus peoriae</name>
    <dbReference type="NCBI Taxonomy" id="59893"/>
    <lineage>
        <taxon>Bacteria</taxon>
        <taxon>Bacillati</taxon>
        <taxon>Bacillota</taxon>
        <taxon>Bacilli</taxon>
        <taxon>Bacillales</taxon>
        <taxon>Paenibacillaceae</taxon>
        <taxon>Paenibacillus</taxon>
    </lineage>
</organism>
<dbReference type="PROSITE" id="PS51257">
    <property type="entry name" value="PROKAR_LIPOPROTEIN"/>
    <property type="match status" value="1"/>
</dbReference>
<dbReference type="Gene3D" id="2.60.120.260">
    <property type="entry name" value="Galactose-binding domain-like"/>
    <property type="match status" value="1"/>
</dbReference>